<evidence type="ECO:0000256" key="2">
    <source>
        <dbReference type="ARBA" id="ARBA00022729"/>
    </source>
</evidence>
<evidence type="ECO:0000256" key="1">
    <source>
        <dbReference type="ARBA" id="ARBA00004370"/>
    </source>
</evidence>
<dbReference type="SUPFAM" id="SSF52058">
    <property type="entry name" value="L domain-like"/>
    <property type="match status" value="1"/>
</dbReference>
<keyword evidence="2 5" id="KW-0732">Signal</keyword>
<evidence type="ECO:0008006" key="7">
    <source>
        <dbReference type="Google" id="ProtNLM"/>
    </source>
</evidence>
<keyword evidence="4" id="KW-0472">Membrane</keyword>
<feature type="signal peptide" evidence="5">
    <location>
        <begin position="1"/>
        <end position="20"/>
    </location>
</feature>
<dbReference type="EMBL" id="HBFR01027828">
    <property type="protein sequence ID" value="CAD8892933.1"/>
    <property type="molecule type" value="Transcribed_RNA"/>
</dbReference>
<evidence type="ECO:0000313" key="6">
    <source>
        <dbReference type="EMBL" id="CAD8892933.1"/>
    </source>
</evidence>
<dbReference type="Pfam" id="PF13855">
    <property type="entry name" value="LRR_8"/>
    <property type="match status" value="1"/>
</dbReference>
<dbReference type="InterPro" id="IPR001611">
    <property type="entry name" value="Leu-rich_rpt"/>
</dbReference>
<protein>
    <recommendedName>
        <fullName evidence="7">L domain-like protein</fullName>
    </recommendedName>
</protein>
<accession>A0A7S1BQI7</accession>
<dbReference type="AlphaFoldDB" id="A0A7S1BQI7"/>
<comment type="subcellular location">
    <subcellularLocation>
        <location evidence="1">Membrane</location>
    </subcellularLocation>
</comment>
<dbReference type="PANTHER" id="PTHR48065">
    <property type="entry name" value="OS10G0469600 PROTEIN"/>
    <property type="match status" value="1"/>
</dbReference>
<sequence length="395" mass="44714">MANKQMKWFFLFMVISYAIGSDIDRIRVGTSCADDSSECVDVRLEPKTKCEKSKNEENCPVTCKRIVHHGSGVKAKSEDWFPTTEDKCNTNQGSTEYKLLACRPTEKDLYGVVTAAKYLDTDMCGSVFCGLSLTSHIEKVKSKIEKVSSPESLSRTGTPQYRAMDLIIKKQLCTHKDSFVDTYVGYVLAFTWDRFRTYTNRNSISENLCQSNLVRCNSLGKIIHINLAKKQLVGAIPDEISYLEKLRTLRLNHNKLTGTIPKHIGNLSELYFLHLSNNQITGTLPTTLYNMIALKNLYLQNNKLGGDLKYDVYKIDKLVRLDLSNNEIGGQLPPSFPDMGNLVYVNLAKNLFQGFCESNLCNIIGKQKQIKVFKVDCYYVDCTRCTERGLKVCSE</sequence>
<dbReference type="InterPro" id="IPR032675">
    <property type="entry name" value="LRR_dom_sf"/>
</dbReference>
<evidence type="ECO:0000256" key="3">
    <source>
        <dbReference type="ARBA" id="ARBA00022737"/>
    </source>
</evidence>
<organism evidence="6">
    <name type="scientific">Corethron hystrix</name>
    <dbReference type="NCBI Taxonomy" id="216773"/>
    <lineage>
        <taxon>Eukaryota</taxon>
        <taxon>Sar</taxon>
        <taxon>Stramenopiles</taxon>
        <taxon>Ochrophyta</taxon>
        <taxon>Bacillariophyta</taxon>
        <taxon>Coscinodiscophyceae</taxon>
        <taxon>Corethrophycidae</taxon>
        <taxon>Corethrales</taxon>
        <taxon>Corethraceae</taxon>
        <taxon>Corethron</taxon>
    </lineage>
</organism>
<dbReference type="Pfam" id="PF00560">
    <property type="entry name" value="LRR_1"/>
    <property type="match status" value="1"/>
</dbReference>
<evidence type="ECO:0000256" key="4">
    <source>
        <dbReference type="ARBA" id="ARBA00023136"/>
    </source>
</evidence>
<dbReference type="GO" id="GO:0016020">
    <property type="term" value="C:membrane"/>
    <property type="evidence" value="ECO:0007669"/>
    <property type="project" value="UniProtKB-SubCell"/>
</dbReference>
<proteinExistence type="predicted"/>
<name>A0A7S1BQI7_9STRA</name>
<evidence type="ECO:0000256" key="5">
    <source>
        <dbReference type="SAM" id="SignalP"/>
    </source>
</evidence>
<dbReference type="FunFam" id="3.80.10.10:FF:000400">
    <property type="entry name" value="Nuclear pore complex protein NUP107"/>
    <property type="match status" value="1"/>
</dbReference>
<gene>
    <name evidence="6" type="ORF">CHYS00102_LOCUS20142</name>
</gene>
<reference evidence="6" key="1">
    <citation type="submission" date="2021-01" db="EMBL/GenBank/DDBJ databases">
        <authorList>
            <person name="Corre E."/>
            <person name="Pelletier E."/>
            <person name="Niang G."/>
            <person name="Scheremetjew M."/>
            <person name="Finn R."/>
            <person name="Kale V."/>
            <person name="Holt S."/>
            <person name="Cochrane G."/>
            <person name="Meng A."/>
            <person name="Brown T."/>
            <person name="Cohen L."/>
        </authorList>
    </citation>
    <scope>NUCLEOTIDE SEQUENCE</scope>
    <source>
        <strain evidence="6">308</strain>
    </source>
</reference>
<dbReference type="Gene3D" id="3.80.10.10">
    <property type="entry name" value="Ribonuclease Inhibitor"/>
    <property type="match status" value="1"/>
</dbReference>
<feature type="chain" id="PRO_5031175341" description="L domain-like protein" evidence="5">
    <location>
        <begin position="21"/>
        <end position="395"/>
    </location>
</feature>
<keyword evidence="3" id="KW-0677">Repeat</keyword>